<dbReference type="Gene3D" id="2.160.10.10">
    <property type="entry name" value="Hexapeptide repeat proteins"/>
    <property type="match status" value="1"/>
</dbReference>
<evidence type="ECO:0000259" key="2">
    <source>
        <dbReference type="Pfam" id="PF17836"/>
    </source>
</evidence>
<dbReference type="AlphaFoldDB" id="A0A857DLL0"/>
<evidence type="ECO:0000313" key="3">
    <source>
        <dbReference type="EMBL" id="QHA01275.1"/>
    </source>
</evidence>
<dbReference type="CDD" id="cd03360">
    <property type="entry name" value="LbH_AT_putative"/>
    <property type="match status" value="1"/>
</dbReference>
<evidence type="ECO:0000256" key="1">
    <source>
        <dbReference type="PIRSR" id="PIRSR620019-1"/>
    </source>
</evidence>
<proteinExistence type="predicted"/>
<dbReference type="InterPro" id="IPR020019">
    <property type="entry name" value="AcTrfase_PglD-like"/>
</dbReference>
<dbReference type="EMBL" id="CP046996">
    <property type="protein sequence ID" value="QHA01275.1"/>
    <property type="molecule type" value="Genomic_DNA"/>
</dbReference>
<dbReference type="Proteomes" id="UP000430508">
    <property type="component" value="Chromosome"/>
</dbReference>
<dbReference type="NCBIfam" id="TIGR03570">
    <property type="entry name" value="NeuD_NnaD"/>
    <property type="match status" value="1"/>
</dbReference>
<dbReference type="Gene3D" id="3.40.50.20">
    <property type="match status" value="1"/>
</dbReference>
<feature type="site" description="Increases basicity of active site His" evidence="1">
    <location>
        <position position="144"/>
    </location>
</feature>
<dbReference type="Pfam" id="PF17836">
    <property type="entry name" value="PglD_N"/>
    <property type="match status" value="1"/>
</dbReference>
<dbReference type="InterPro" id="IPR011004">
    <property type="entry name" value="Trimer_LpxA-like_sf"/>
</dbReference>
<dbReference type="SUPFAM" id="SSF51161">
    <property type="entry name" value="Trimeric LpxA-like enzymes"/>
    <property type="match status" value="1"/>
</dbReference>
<dbReference type="PANTHER" id="PTHR43300:SF7">
    <property type="entry name" value="UDP-N-ACETYLBACILLOSAMINE N-ACETYLTRANSFERASE"/>
    <property type="match status" value="1"/>
</dbReference>
<name>A0A857DLL0_9FIRM</name>
<dbReference type="RefSeq" id="WP_019225318.1">
    <property type="nucleotide sequence ID" value="NZ_CP046996.1"/>
</dbReference>
<dbReference type="PANTHER" id="PTHR43300">
    <property type="entry name" value="ACETYLTRANSFERASE"/>
    <property type="match status" value="1"/>
</dbReference>
<gene>
    <name evidence="3" type="ORF">GQ588_11805</name>
</gene>
<accession>A0A857DLL0</accession>
<sequence>MAIKDLIIFGAGGFGREATELVEDINTEKKQWNLLGYIDQTPAKQGKVINDYPVLGNLDWLEKNTGHPLWIVCAIARPTDKYRLIASLSCFQLYFANLIHPAARISHSVQLGCGNIICWNSFLSTDVRIGSHVALNPGCRIGHDTAVRDYSSLYWDVTLAGNVQVHEGCEIGSKTVVIPEKEIGRWSIIGAGAAVTRNIPEYCTAVGVPARPVKHLKELVETHSPKGLMI</sequence>
<feature type="domain" description="PglD N-terminal" evidence="2">
    <location>
        <begin position="5"/>
        <end position="80"/>
    </location>
</feature>
<protein>
    <submittedName>
        <fullName evidence="3">Transferase</fullName>
    </submittedName>
</protein>
<evidence type="ECO:0000313" key="4">
    <source>
        <dbReference type="Proteomes" id="UP000430508"/>
    </source>
</evidence>
<feature type="active site" description="Proton acceptor" evidence="1">
    <location>
        <position position="143"/>
    </location>
</feature>
<dbReference type="GO" id="GO:0016740">
    <property type="term" value="F:transferase activity"/>
    <property type="evidence" value="ECO:0007669"/>
    <property type="project" value="UniProtKB-KW"/>
</dbReference>
<dbReference type="InterPro" id="IPR050179">
    <property type="entry name" value="Trans_hexapeptide_repeat"/>
</dbReference>
<keyword evidence="3" id="KW-0808">Transferase</keyword>
<dbReference type="InterPro" id="IPR041561">
    <property type="entry name" value="PglD_N"/>
</dbReference>
<organism evidence="3 4">
    <name type="scientific">Dehalobacter restrictus</name>
    <dbReference type="NCBI Taxonomy" id="55583"/>
    <lineage>
        <taxon>Bacteria</taxon>
        <taxon>Bacillati</taxon>
        <taxon>Bacillota</taxon>
        <taxon>Clostridia</taxon>
        <taxon>Eubacteriales</taxon>
        <taxon>Desulfitobacteriaceae</taxon>
        <taxon>Dehalobacter</taxon>
    </lineage>
</organism>
<reference evidence="3 4" key="1">
    <citation type="submission" date="2019-12" db="EMBL/GenBank/DDBJ databases">
        <title>Sequence classification of anaerobic respiratory reductive dehalogenases: First we see many, then we see few.</title>
        <authorList>
            <person name="Molenda O."/>
            <person name="Puentes Jacome L.A."/>
            <person name="Cao X."/>
            <person name="Nesbo C.L."/>
            <person name="Tang S."/>
            <person name="Morson N."/>
            <person name="Patron J."/>
            <person name="Lomheim L."/>
            <person name="Wishart D.S."/>
            <person name="Edwards E.A."/>
        </authorList>
    </citation>
    <scope>NUCLEOTIDE SEQUENCE [LARGE SCALE GENOMIC DNA]</scope>
    <source>
        <strain evidence="3 4">12DCA</strain>
    </source>
</reference>